<dbReference type="EMBL" id="JAOBTT010000001">
    <property type="protein sequence ID" value="MDZ7277687.1"/>
    <property type="molecule type" value="Genomic_DNA"/>
</dbReference>
<accession>A0ABU5LCM7</accession>
<reference evidence="3" key="1">
    <citation type="submission" date="2023-07" db="EMBL/GenBank/DDBJ databases">
        <title>Structural and functional analysis of rice phyllospheric bacteria for their antimicrobial properties and defense elicitation against blast disease.</title>
        <authorList>
            <person name="Sahu K.P."/>
            <person name="Asharani P."/>
            <person name="Kumar M."/>
            <person name="Reddy B."/>
            <person name="Kumar A."/>
        </authorList>
    </citation>
    <scope>NUCLEOTIDE SEQUENCE [LARGE SCALE GENOMIC DNA]</scope>
    <source>
        <strain evidence="3">OsEp_Plm_30P10</strain>
    </source>
</reference>
<name>A0ABU5LCM7_9GAMM</name>
<sequence>MVELDRYHRYWYDLVVNPNEVAEYFDTRSLIVDYLSGIKKEIEAHLEKRFVYFICSRERVRFNVKKIPTYNPLTKKMKIHILVGEKNKKRSFTCQFVERASGKRFKPSVNITEKYITLKDASGDLFTYSIHDFLEQTNTSLGLDSRVEYVGFTKNPHTRPTNGSHTGLSDVLHQLAEEKRDSLIYFNTFRVYACAKNNKYNLNFTFANAMTNEIDAELEGKIIEKCFIFYFDAKNQTRNKERERKELESSLAKIAHENKINAIHINYDVEEGNEYTLFSSSHVSASPRHVFTVKQEDDGVKIIPGSTLFDELSGGYG</sequence>
<keyword evidence="3" id="KW-1185">Reference proteome</keyword>
<proteinExistence type="predicted"/>
<dbReference type="RefSeq" id="WP_322541758.1">
    <property type="nucleotide sequence ID" value="NZ_JAOBTT010000001.1"/>
</dbReference>
<evidence type="ECO:0000313" key="3">
    <source>
        <dbReference type="Proteomes" id="UP001288620"/>
    </source>
</evidence>
<gene>
    <name evidence="2" type="ORF">N4G40_05265</name>
</gene>
<keyword evidence="1" id="KW-0175">Coiled coil</keyword>
<dbReference type="Proteomes" id="UP001288620">
    <property type="component" value="Unassembled WGS sequence"/>
</dbReference>
<evidence type="ECO:0000256" key="1">
    <source>
        <dbReference type="SAM" id="Coils"/>
    </source>
</evidence>
<feature type="coiled-coil region" evidence="1">
    <location>
        <begin position="230"/>
        <end position="257"/>
    </location>
</feature>
<organism evidence="2 3">
    <name type="scientific">Pantoea eucrina</name>
    <dbReference type="NCBI Taxonomy" id="472693"/>
    <lineage>
        <taxon>Bacteria</taxon>
        <taxon>Pseudomonadati</taxon>
        <taxon>Pseudomonadota</taxon>
        <taxon>Gammaproteobacteria</taxon>
        <taxon>Enterobacterales</taxon>
        <taxon>Erwiniaceae</taxon>
        <taxon>Pantoea</taxon>
    </lineage>
</organism>
<evidence type="ECO:0000313" key="2">
    <source>
        <dbReference type="EMBL" id="MDZ7277687.1"/>
    </source>
</evidence>
<protein>
    <submittedName>
        <fullName evidence="2">Uncharacterized protein</fullName>
    </submittedName>
</protein>
<comment type="caution">
    <text evidence="2">The sequence shown here is derived from an EMBL/GenBank/DDBJ whole genome shotgun (WGS) entry which is preliminary data.</text>
</comment>